<feature type="domain" description="PIN" evidence="1">
    <location>
        <begin position="4"/>
        <end position="88"/>
    </location>
</feature>
<sequence>MSGILVDSNVILDIFEDDPNWFSWSETQLEHYSALEPLYINSVIYAEISIGFRKIEELEYAVAACGFGMLDIPKIALLKAGKTFINYRKRGGSKTSPLPDFLLALMRKAPI</sequence>
<gene>
    <name evidence="2" type="ORF">U14_05392</name>
</gene>
<evidence type="ECO:0000313" key="2">
    <source>
        <dbReference type="EMBL" id="GAK54114.1"/>
    </source>
</evidence>
<proteinExistence type="predicted"/>
<dbReference type="HOGENOM" id="CLU_137728_0_0_0"/>
<dbReference type="EMBL" id="DF820460">
    <property type="protein sequence ID" value="GAK54114.1"/>
    <property type="molecule type" value="Genomic_DNA"/>
</dbReference>
<dbReference type="InterPro" id="IPR002716">
    <property type="entry name" value="PIN_dom"/>
</dbReference>
<evidence type="ECO:0000259" key="1">
    <source>
        <dbReference type="Pfam" id="PF01850"/>
    </source>
</evidence>
<dbReference type="STRING" id="1499966.U14_05392"/>
<reference evidence="2" key="1">
    <citation type="journal article" date="2015" name="PeerJ">
        <title>First genomic representation of candidate bacterial phylum KSB3 points to enhanced environmental sensing as a trigger of wastewater bulking.</title>
        <authorList>
            <person name="Sekiguchi Y."/>
            <person name="Ohashi A."/>
            <person name="Parks D.H."/>
            <person name="Yamauchi T."/>
            <person name="Tyson G.W."/>
            <person name="Hugenholtz P."/>
        </authorList>
    </citation>
    <scope>NUCLEOTIDE SEQUENCE [LARGE SCALE GENOMIC DNA]</scope>
</reference>
<dbReference type="AlphaFoldDB" id="A0A081BRT3"/>
<keyword evidence="3" id="KW-1185">Reference proteome</keyword>
<protein>
    <submittedName>
        <fullName evidence="2">PilT protein domain protein</fullName>
    </submittedName>
</protein>
<dbReference type="Pfam" id="PF01850">
    <property type="entry name" value="PIN"/>
    <property type="match status" value="1"/>
</dbReference>
<name>A0A081BRT3_9BACT</name>
<accession>A0A081BRT3</accession>
<dbReference type="Gene3D" id="3.40.50.1010">
    <property type="entry name" value="5'-nuclease"/>
    <property type="match status" value="1"/>
</dbReference>
<dbReference type="Proteomes" id="UP000030700">
    <property type="component" value="Unassembled WGS sequence"/>
</dbReference>
<dbReference type="InterPro" id="IPR029060">
    <property type="entry name" value="PIN-like_dom_sf"/>
</dbReference>
<dbReference type="SUPFAM" id="SSF88723">
    <property type="entry name" value="PIN domain-like"/>
    <property type="match status" value="1"/>
</dbReference>
<organism evidence="2">
    <name type="scientific">Candidatus Moduliflexus flocculans</name>
    <dbReference type="NCBI Taxonomy" id="1499966"/>
    <lineage>
        <taxon>Bacteria</taxon>
        <taxon>Candidatus Moduliflexota</taxon>
        <taxon>Candidatus Moduliflexia</taxon>
        <taxon>Candidatus Moduliflexales</taxon>
        <taxon>Candidatus Moduliflexaceae</taxon>
    </lineage>
</organism>
<evidence type="ECO:0000313" key="3">
    <source>
        <dbReference type="Proteomes" id="UP000030700"/>
    </source>
</evidence>